<dbReference type="SMART" id="SM00448">
    <property type="entry name" value="REC"/>
    <property type="match status" value="1"/>
</dbReference>
<dbReference type="STRING" id="29534.SAMN05444366_2218"/>
<keyword evidence="4" id="KW-1185">Reference proteome</keyword>
<organism evidence="3 4">
    <name type="scientific">Flavobacterium saccharophilum</name>
    <dbReference type="NCBI Taxonomy" id="29534"/>
    <lineage>
        <taxon>Bacteria</taxon>
        <taxon>Pseudomonadati</taxon>
        <taxon>Bacteroidota</taxon>
        <taxon>Flavobacteriia</taxon>
        <taxon>Flavobacteriales</taxon>
        <taxon>Flavobacteriaceae</taxon>
        <taxon>Flavobacterium</taxon>
    </lineage>
</organism>
<reference evidence="4" key="1">
    <citation type="submission" date="2016-11" db="EMBL/GenBank/DDBJ databases">
        <authorList>
            <person name="Varghese N."/>
            <person name="Submissions S."/>
        </authorList>
    </citation>
    <scope>NUCLEOTIDE SEQUENCE [LARGE SCALE GENOMIC DNA]</scope>
    <source>
        <strain evidence="4">DSM 1811</strain>
    </source>
</reference>
<dbReference type="Gene3D" id="3.40.50.2300">
    <property type="match status" value="1"/>
</dbReference>
<dbReference type="PANTHER" id="PTHR44520:SF2">
    <property type="entry name" value="RESPONSE REGULATOR RCP1"/>
    <property type="match status" value="1"/>
</dbReference>
<dbReference type="Pfam" id="PF00072">
    <property type="entry name" value="Response_reg"/>
    <property type="match status" value="1"/>
</dbReference>
<evidence type="ECO:0000313" key="3">
    <source>
        <dbReference type="EMBL" id="SHM06193.1"/>
    </source>
</evidence>
<dbReference type="InterPro" id="IPR052893">
    <property type="entry name" value="TCS_response_regulator"/>
</dbReference>
<evidence type="ECO:0000313" key="4">
    <source>
        <dbReference type="Proteomes" id="UP000184121"/>
    </source>
</evidence>
<protein>
    <submittedName>
        <fullName evidence="3">Response regulator receiver domain-containing protein</fullName>
    </submittedName>
</protein>
<name>A0A1M7FQ74_9FLAO</name>
<feature type="modified residue" description="4-aspartylphosphate" evidence="1">
    <location>
        <position position="64"/>
    </location>
</feature>
<dbReference type="EMBL" id="FRBY01000003">
    <property type="protein sequence ID" value="SHM06193.1"/>
    <property type="molecule type" value="Genomic_DNA"/>
</dbReference>
<dbReference type="InterPro" id="IPR001789">
    <property type="entry name" value="Sig_transdc_resp-reg_receiver"/>
</dbReference>
<dbReference type="AlphaFoldDB" id="A0A1M7FQ74"/>
<dbReference type="OrthoDB" id="7631574at2"/>
<dbReference type="SUPFAM" id="SSF52172">
    <property type="entry name" value="CheY-like"/>
    <property type="match status" value="1"/>
</dbReference>
<dbReference type="PROSITE" id="PS50110">
    <property type="entry name" value="RESPONSE_REGULATORY"/>
    <property type="match status" value="1"/>
</dbReference>
<dbReference type="PANTHER" id="PTHR44520">
    <property type="entry name" value="RESPONSE REGULATOR RCP1-RELATED"/>
    <property type="match status" value="1"/>
</dbReference>
<proteinExistence type="predicted"/>
<dbReference type="GO" id="GO:0000160">
    <property type="term" value="P:phosphorelay signal transduction system"/>
    <property type="evidence" value="ECO:0007669"/>
    <property type="project" value="InterPro"/>
</dbReference>
<dbReference type="RefSeq" id="WP_072972307.1">
    <property type="nucleotide sequence ID" value="NZ_FRBY01000003.1"/>
</dbReference>
<evidence type="ECO:0000256" key="1">
    <source>
        <dbReference type="PROSITE-ProRule" id="PRU00169"/>
    </source>
</evidence>
<keyword evidence="1" id="KW-0597">Phosphoprotein</keyword>
<sequence>MVQQQNSQRTIFMADDDEDDRMLFLDAILELNLSVVVESAVDGLQLLDMLSQAVQQLPEIIFLDINMPGKNGFECLEEIRSAKGDLQGVKVVMLSTSSNPENIELCYELGADLYAVKPSTFADLKKLLLKVFQLDWYAVKKGNKRILMA</sequence>
<feature type="domain" description="Response regulatory" evidence="2">
    <location>
        <begin position="10"/>
        <end position="132"/>
    </location>
</feature>
<dbReference type="InterPro" id="IPR011006">
    <property type="entry name" value="CheY-like_superfamily"/>
</dbReference>
<gene>
    <name evidence="3" type="ORF">SAMN05444366_2218</name>
</gene>
<dbReference type="Proteomes" id="UP000184121">
    <property type="component" value="Unassembled WGS sequence"/>
</dbReference>
<evidence type="ECO:0000259" key="2">
    <source>
        <dbReference type="PROSITE" id="PS50110"/>
    </source>
</evidence>
<accession>A0A1M7FQ74</accession>